<evidence type="ECO:0000256" key="2">
    <source>
        <dbReference type="SAM" id="SignalP"/>
    </source>
</evidence>
<dbReference type="RefSeq" id="WP_168051510.1">
    <property type="nucleotide sequence ID" value="NZ_JAAOZT010000001.1"/>
</dbReference>
<accession>A0A840RR53</accession>
<name>A0A840RR53_9BURK</name>
<keyword evidence="4" id="KW-1185">Reference proteome</keyword>
<feature type="signal peptide" evidence="2">
    <location>
        <begin position="1"/>
        <end position="20"/>
    </location>
</feature>
<sequence>MKKLFGVAALIFAFSPLANAQGLSDHPDARNDRPMEAQRTTEMRQHHATPKRMKHHRRMEHKK</sequence>
<reference evidence="3 4" key="1">
    <citation type="submission" date="2020-08" db="EMBL/GenBank/DDBJ databases">
        <title>Genomic Encyclopedia of Type Strains, Phase IV (KMG-IV): sequencing the most valuable type-strain genomes for metagenomic binning, comparative biology and taxonomic classification.</title>
        <authorList>
            <person name="Goeker M."/>
        </authorList>
    </citation>
    <scope>NUCLEOTIDE SEQUENCE [LARGE SCALE GENOMIC DNA]</scope>
    <source>
        <strain evidence="3 4">DSM 23240</strain>
    </source>
</reference>
<dbReference type="Proteomes" id="UP000571084">
    <property type="component" value="Unassembled WGS sequence"/>
</dbReference>
<evidence type="ECO:0000256" key="1">
    <source>
        <dbReference type="SAM" id="MobiDB-lite"/>
    </source>
</evidence>
<organism evidence="3 4">
    <name type="scientific">Glaciimonas immobilis</name>
    <dbReference type="NCBI Taxonomy" id="728004"/>
    <lineage>
        <taxon>Bacteria</taxon>
        <taxon>Pseudomonadati</taxon>
        <taxon>Pseudomonadota</taxon>
        <taxon>Betaproteobacteria</taxon>
        <taxon>Burkholderiales</taxon>
        <taxon>Oxalobacteraceae</taxon>
        <taxon>Glaciimonas</taxon>
    </lineage>
</organism>
<proteinExistence type="predicted"/>
<evidence type="ECO:0000313" key="4">
    <source>
        <dbReference type="Proteomes" id="UP000571084"/>
    </source>
</evidence>
<protein>
    <submittedName>
        <fullName evidence="3">Uncharacterized protein</fullName>
    </submittedName>
</protein>
<feature type="region of interest" description="Disordered" evidence="1">
    <location>
        <begin position="20"/>
        <end position="63"/>
    </location>
</feature>
<dbReference type="AlphaFoldDB" id="A0A840RR53"/>
<gene>
    <name evidence="3" type="ORF">HNR39_002090</name>
</gene>
<feature type="compositionally biased region" description="Basic and acidic residues" evidence="1">
    <location>
        <begin position="25"/>
        <end position="45"/>
    </location>
</feature>
<comment type="caution">
    <text evidence="3">The sequence shown here is derived from an EMBL/GenBank/DDBJ whole genome shotgun (WGS) entry which is preliminary data.</text>
</comment>
<dbReference type="EMBL" id="JACHHQ010000004">
    <property type="protein sequence ID" value="MBB5200255.1"/>
    <property type="molecule type" value="Genomic_DNA"/>
</dbReference>
<feature type="compositionally biased region" description="Basic residues" evidence="1">
    <location>
        <begin position="46"/>
        <end position="63"/>
    </location>
</feature>
<feature type="chain" id="PRO_5032928561" evidence="2">
    <location>
        <begin position="21"/>
        <end position="63"/>
    </location>
</feature>
<evidence type="ECO:0000313" key="3">
    <source>
        <dbReference type="EMBL" id="MBB5200255.1"/>
    </source>
</evidence>
<keyword evidence="2" id="KW-0732">Signal</keyword>